<feature type="chain" id="PRO_5006621791" evidence="2">
    <location>
        <begin position="18"/>
        <end position="376"/>
    </location>
</feature>
<dbReference type="VEuPathDB" id="TriTrypDB:BSAL_77860"/>
<keyword evidence="4" id="KW-1185">Reference proteome</keyword>
<accession>A0A0S4J093</accession>
<reference evidence="4" key="1">
    <citation type="submission" date="2015-09" db="EMBL/GenBank/DDBJ databases">
        <authorList>
            <consortium name="Pathogen Informatics"/>
        </authorList>
    </citation>
    <scope>NUCLEOTIDE SEQUENCE [LARGE SCALE GENOMIC DNA]</scope>
    <source>
        <strain evidence="4">Lake Konstanz</strain>
    </source>
</reference>
<keyword evidence="1" id="KW-1133">Transmembrane helix</keyword>
<feature type="transmembrane region" description="Helical" evidence="1">
    <location>
        <begin position="203"/>
        <end position="225"/>
    </location>
</feature>
<keyword evidence="1" id="KW-0812">Transmembrane</keyword>
<feature type="signal peptide" evidence="2">
    <location>
        <begin position="1"/>
        <end position="17"/>
    </location>
</feature>
<dbReference type="EMBL" id="CYKH01000756">
    <property type="protein sequence ID" value="CUG33520.1"/>
    <property type="molecule type" value="Genomic_DNA"/>
</dbReference>
<protein>
    <submittedName>
        <fullName evidence="3">GPI-anchored surface protein, putative</fullName>
    </submittedName>
</protein>
<name>A0A0S4J093_BODSA</name>
<proteinExistence type="predicted"/>
<evidence type="ECO:0000313" key="4">
    <source>
        <dbReference type="Proteomes" id="UP000051952"/>
    </source>
</evidence>
<keyword evidence="1" id="KW-0472">Membrane</keyword>
<evidence type="ECO:0000256" key="1">
    <source>
        <dbReference type="SAM" id="Phobius"/>
    </source>
</evidence>
<keyword evidence="2" id="KW-0732">Signal</keyword>
<dbReference type="Proteomes" id="UP000051952">
    <property type="component" value="Unassembled WGS sequence"/>
</dbReference>
<dbReference type="AlphaFoldDB" id="A0A0S4J093"/>
<sequence length="376" mass="40017">MMRFLPIIALLATHCCSFASFQPPNEIVFVDCGASIYAQSNTTYVIGFYNSSKPNNNAATCPSINGTVVTLNVDPSLIVPGAPALVFTNIEVIVRNTTEVVRVVATGSVVLLGGGQFVCQGSIAVRNITVVAENVVWFGQQSHTELPGWTMLEIEECVVEVSNITVIMTNVTIGNSGSIAEAVRGYAAVGQFRATLPRSSPQWMAIASIVVPPNVASVTGFFFFLTKTAMIAPVINPQFRLSANKLSNVVLDMKDSNVTIVSDVYLGARASIILVQPNASGVSSVDSVTVIVARSYVFWNESCDALWPNTCVTIVPTPAAPGTASQSRAHFSVFSATNESGIGNIVFDARDCSFVNIVYSVGAGSENAIFNVFRFM</sequence>
<organism evidence="3 4">
    <name type="scientific">Bodo saltans</name>
    <name type="common">Flagellated protozoan</name>
    <dbReference type="NCBI Taxonomy" id="75058"/>
    <lineage>
        <taxon>Eukaryota</taxon>
        <taxon>Discoba</taxon>
        <taxon>Euglenozoa</taxon>
        <taxon>Kinetoplastea</taxon>
        <taxon>Metakinetoplastina</taxon>
        <taxon>Eubodonida</taxon>
        <taxon>Bodonidae</taxon>
        <taxon>Bodo</taxon>
    </lineage>
</organism>
<evidence type="ECO:0000256" key="2">
    <source>
        <dbReference type="SAM" id="SignalP"/>
    </source>
</evidence>
<evidence type="ECO:0000313" key="3">
    <source>
        <dbReference type="EMBL" id="CUG33520.1"/>
    </source>
</evidence>
<gene>
    <name evidence="3" type="ORF">BSAL_77860</name>
</gene>